<organism evidence="1 2">
    <name type="scientific">Candidatus Jorgensenbacteria bacterium GW2011_GWC1_48_8</name>
    <dbReference type="NCBI Taxonomy" id="1618666"/>
    <lineage>
        <taxon>Bacteria</taxon>
        <taxon>Candidatus Joergenseniibacteriota</taxon>
    </lineage>
</organism>
<reference evidence="1 2" key="1">
    <citation type="journal article" date="2015" name="Nature">
        <title>rRNA introns, odd ribosomes, and small enigmatic genomes across a large radiation of phyla.</title>
        <authorList>
            <person name="Brown C.T."/>
            <person name="Hug L.A."/>
            <person name="Thomas B.C."/>
            <person name="Sharon I."/>
            <person name="Castelle C.J."/>
            <person name="Singh A."/>
            <person name="Wilkins M.J."/>
            <person name="Williams K.H."/>
            <person name="Banfield J.F."/>
        </authorList>
    </citation>
    <scope>NUCLEOTIDE SEQUENCE [LARGE SCALE GENOMIC DNA]</scope>
</reference>
<comment type="caution">
    <text evidence="1">The sequence shown here is derived from an EMBL/GenBank/DDBJ whole genome shotgun (WGS) entry which is preliminary data.</text>
</comment>
<evidence type="ECO:0000313" key="2">
    <source>
        <dbReference type="Proteomes" id="UP000034600"/>
    </source>
</evidence>
<name>A0A0G1UYG2_9BACT</name>
<gene>
    <name evidence="1" type="ORF">UY32_C0005G0006</name>
</gene>
<accession>A0A0G1UYG2</accession>
<proteinExistence type="predicted"/>
<dbReference type="EMBL" id="LCPO01000005">
    <property type="protein sequence ID" value="KKU99172.1"/>
    <property type="molecule type" value="Genomic_DNA"/>
</dbReference>
<evidence type="ECO:0000313" key="1">
    <source>
        <dbReference type="EMBL" id="KKU99172.1"/>
    </source>
</evidence>
<dbReference type="Proteomes" id="UP000034600">
    <property type="component" value="Unassembled WGS sequence"/>
</dbReference>
<protein>
    <submittedName>
        <fullName evidence="1">Uncharacterized protein</fullName>
    </submittedName>
</protein>
<dbReference type="AlphaFoldDB" id="A0A0G1UYG2"/>
<sequence length="231" mass="25053">MAKKTDELVQFAGHFQSLATAVSRNLEERGVNVVEAIAEAAKPQGARAVAKIVDALAELVENGKRVVGALNLIVADIAVKTELFTKNSFFGEGSPVKLYIWDNFRNWVLTAILENIPAFQGMLVKHQLTKGMYDSEILSGLGHPTPFSPTEFAAVIRDLISKQSRGEEGLLLTNGYANIFYVQLPAGAGGEDARVVAVRVTWNAGDDDWHLDAYGLDDDGWGDGVCVFSRS</sequence>